<dbReference type="PANTHER" id="PTHR33969:SF2">
    <property type="entry name" value="SEGREGATION AND CONDENSATION PROTEIN A"/>
    <property type="match status" value="1"/>
</dbReference>
<dbReference type="EMBL" id="ALYF01000002">
    <property type="protein sequence ID" value="EJW21752.1"/>
    <property type="molecule type" value="Genomic_DNA"/>
</dbReference>
<reference evidence="2 3" key="1">
    <citation type="journal article" date="2012" name="J. Bacteriol.">
        <title>Genome Sequence of Strain IMCC14465, Isolated from the East Sea, Belonging to the PS1 Clade of Alphaproteobacteria.</title>
        <authorList>
            <person name="Yang S.J."/>
            <person name="Kang I."/>
            <person name="Cho J.C."/>
        </authorList>
    </citation>
    <scope>NUCLEOTIDE SEQUENCE [LARGE SCALE GENOMIC DNA]</scope>
    <source>
        <strain evidence="2 3">IMCC14465</strain>
    </source>
</reference>
<dbReference type="Proteomes" id="UP000004836">
    <property type="component" value="Unassembled WGS sequence"/>
</dbReference>
<evidence type="ECO:0000313" key="3">
    <source>
        <dbReference type="Proteomes" id="UP000004836"/>
    </source>
</evidence>
<protein>
    <recommendedName>
        <fullName evidence="1">Segregation and condensation protein A</fullName>
    </recommendedName>
</protein>
<evidence type="ECO:0000256" key="1">
    <source>
        <dbReference type="ARBA" id="ARBA00044777"/>
    </source>
</evidence>
<comment type="caution">
    <text evidence="2">The sequence shown here is derived from an EMBL/GenBank/DDBJ whole genome shotgun (WGS) entry which is preliminary data.</text>
</comment>
<dbReference type="AlphaFoldDB" id="J9DXJ8"/>
<dbReference type="Pfam" id="PF02616">
    <property type="entry name" value="SMC_ScpA"/>
    <property type="match status" value="1"/>
</dbReference>
<evidence type="ECO:0000313" key="2">
    <source>
        <dbReference type="EMBL" id="EJW21752.1"/>
    </source>
</evidence>
<dbReference type="PANTHER" id="PTHR33969">
    <property type="entry name" value="SEGREGATION AND CONDENSATION PROTEIN A"/>
    <property type="match status" value="1"/>
</dbReference>
<sequence>MNEEMNNTASEADGFIEGPAYQIPSSVKGATNEENVLEVDVDGFEGPLDILLNLARVQKVDLKQISILQLAEQYLDFIGKVQSLKIEIAADYLVMASWLAYLKSRLLLPKEDDDEDVSAEEMAARLVFQLQRLEAMRDASAKLMTRNQLGRDFFPRGMPEGIRVKRESHYDASLYELLTSYSTQRLRNYYASWKPTELPILSIERARMRLERMLGKMDDWEEFDMIVMNELKDPVKRRTTAASSFSAMLEFARDGKLEIQQNTNFGKILMRRARPKPALDNNFTGESGE</sequence>
<dbReference type="eggNOG" id="COG1354">
    <property type="taxonomic scope" value="Bacteria"/>
</dbReference>
<gene>
    <name evidence="2" type="ORF">IMCC14465_01460</name>
</gene>
<dbReference type="Gene3D" id="6.10.250.2410">
    <property type="match status" value="1"/>
</dbReference>
<organism evidence="2 3">
    <name type="scientific">alpha proteobacterium IMCC14465</name>
    <dbReference type="NCBI Taxonomy" id="1220535"/>
    <lineage>
        <taxon>Bacteria</taxon>
        <taxon>Pseudomonadati</taxon>
        <taxon>Pseudomonadota</taxon>
        <taxon>Alphaproteobacteria</taxon>
        <taxon>PS1 clade</taxon>
    </lineage>
</organism>
<name>J9DXJ8_9PROT</name>
<dbReference type="PATRIC" id="fig|1220535.3.peg.144"/>
<keyword evidence="3" id="KW-1185">Reference proteome</keyword>
<accession>J9DXJ8</accession>
<dbReference type="InterPro" id="IPR003768">
    <property type="entry name" value="ScpA"/>
</dbReference>
<proteinExistence type="predicted"/>
<dbReference type="STRING" id="1220535.IMCC14465_01460"/>